<evidence type="ECO:0000256" key="2">
    <source>
        <dbReference type="ARBA" id="ARBA00008834"/>
    </source>
</evidence>
<keyword evidence="10" id="KW-1185">Reference proteome</keyword>
<comment type="similarity">
    <text evidence="2 8">Belongs to the glycosyl hydrolase 28 family.</text>
</comment>
<dbReference type="GO" id="GO:0005975">
    <property type="term" value="P:carbohydrate metabolic process"/>
    <property type="evidence" value="ECO:0007669"/>
    <property type="project" value="InterPro"/>
</dbReference>
<comment type="caution">
    <text evidence="9">The sequence shown here is derived from an EMBL/GenBank/DDBJ whole genome shotgun (WGS) entry which is preliminary data.</text>
</comment>
<keyword evidence="6 8" id="KW-0326">Glycosidase</keyword>
<accession>A0A830CLF4</accession>
<organism evidence="9 10">
    <name type="scientific">Phtheirospermum japonicum</name>
    <dbReference type="NCBI Taxonomy" id="374723"/>
    <lineage>
        <taxon>Eukaryota</taxon>
        <taxon>Viridiplantae</taxon>
        <taxon>Streptophyta</taxon>
        <taxon>Embryophyta</taxon>
        <taxon>Tracheophyta</taxon>
        <taxon>Spermatophyta</taxon>
        <taxon>Magnoliopsida</taxon>
        <taxon>eudicotyledons</taxon>
        <taxon>Gunneridae</taxon>
        <taxon>Pentapetalae</taxon>
        <taxon>asterids</taxon>
        <taxon>lamiids</taxon>
        <taxon>Lamiales</taxon>
        <taxon>Orobanchaceae</taxon>
        <taxon>Orobanchaceae incertae sedis</taxon>
        <taxon>Phtheirospermum</taxon>
    </lineage>
</organism>
<protein>
    <submittedName>
        <fullName evidence="9">Polygalacturonase</fullName>
    </submittedName>
</protein>
<dbReference type="GO" id="GO:0004650">
    <property type="term" value="F:polygalacturonase activity"/>
    <property type="evidence" value="ECO:0007669"/>
    <property type="project" value="InterPro"/>
</dbReference>
<dbReference type="Proteomes" id="UP000653305">
    <property type="component" value="Unassembled WGS sequence"/>
</dbReference>
<dbReference type="OrthoDB" id="187139at2759"/>
<keyword evidence="5 8" id="KW-0378">Hydrolase</keyword>
<evidence type="ECO:0000256" key="5">
    <source>
        <dbReference type="ARBA" id="ARBA00022801"/>
    </source>
</evidence>
<reference evidence="9" key="1">
    <citation type="submission" date="2020-07" db="EMBL/GenBank/DDBJ databases">
        <title>Ethylene signaling mediates host invasion by parasitic plants.</title>
        <authorList>
            <person name="Yoshida S."/>
        </authorList>
    </citation>
    <scope>NUCLEOTIDE SEQUENCE</scope>
    <source>
        <strain evidence="9">Okayama</strain>
    </source>
</reference>
<dbReference type="PANTHER" id="PTHR31375">
    <property type="match status" value="1"/>
</dbReference>
<evidence type="ECO:0000256" key="3">
    <source>
        <dbReference type="ARBA" id="ARBA00022512"/>
    </source>
</evidence>
<evidence type="ECO:0000256" key="4">
    <source>
        <dbReference type="ARBA" id="ARBA00022525"/>
    </source>
</evidence>
<dbReference type="EMBL" id="BMAC01000689">
    <property type="protein sequence ID" value="GFQ01508.1"/>
    <property type="molecule type" value="Genomic_DNA"/>
</dbReference>
<keyword evidence="4" id="KW-0964">Secreted</keyword>
<dbReference type="InterPro" id="IPR012334">
    <property type="entry name" value="Pectin_lyas_fold"/>
</dbReference>
<comment type="subcellular location">
    <subcellularLocation>
        <location evidence="1">Secreted</location>
        <location evidence="1">Cell wall</location>
    </subcellularLocation>
</comment>
<evidence type="ECO:0000313" key="9">
    <source>
        <dbReference type="EMBL" id="GFQ01508.1"/>
    </source>
</evidence>
<evidence type="ECO:0000256" key="7">
    <source>
        <dbReference type="ARBA" id="ARBA00023316"/>
    </source>
</evidence>
<dbReference type="AlphaFoldDB" id="A0A830CLF4"/>
<dbReference type="SUPFAM" id="SSF51126">
    <property type="entry name" value="Pectin lyase-like"/>
    <property type="match status" value="1"/>
</dbReference>
<dbReference type="GO" id="GO:0071555">
    <property type="term" value="P:cell wall organization"/>
    <property type="evidence" value="ECO:0007669"/>
    <property type="project" value="UniProtKB-KW"/>
</dbReference>
<evidence type="ECO:0000313" key="10">
    <source>
        <dbReference type="Proteomes" id="UP000653305"/>
    </source>
</evidence>
<evidence type="ECO:0000256" key="1">
    <source>
        <dbReference type="ARBA" id="ARBA00004191"/>
    </source>
</evidence>
<keyword evidence="3" id="KW-0134">Cell wall</keyword>
<evidence type="ECO:0000256" key="8">
    <source>
        <dbReference type="RuleBase" id="RU361169"/>
    </source>
</evidence>
<gene>
    <name evidence="9" type="ORF">PHJA_002294700</name>
</gene>
<keyword evidence="7" id="KW-0961">Cell wall biogenesis/degradation</keyword>
<name>A0A830CLF4_9LAMI</name>
<proteinExistence type="inferred from homology"/>
<dbReference type="Gene3D" id="2.160.20.10">
    <property type="entry name" value="Single-stranded right-handed beta-helix, Pectin lyase-like"/>
    <property type="match status" value="1"/>
</dbReference>
<sequence>MTVKSVSFTNTQNGVRIKAWGRPSKGFVRDVLFQHAIMTNVHNPILIDQNYCPHHENCPGQVQIHKFSCYTYLL</sequence>
<evidence type="ECO:0000256" key="6">
    <source>
        <dbReference type="ARBA" id="ARBA00023295"/>
    </source>
</evidence>
<dbReference type="InterPro" id="IPR011050">
    <property type="entry name" value="Pectin_lyase_fold/virulence"/>
</dbReference>
<dbReference type="Pfam" id="PF00295">
    <property type="entry name" value="Glyco_hydro_28"/>
    <property type="match status" value="1"/>
</dbReference>
<dbReference type="InterPro" id="IPR000743">
    <property type="entry name" value="Glyco_hydro_28"/>
</dbReference>